<dbReference type="GO" id="GO:0015833">
    <property type="term" value="P:peptide transport"/>
    <property type="evidence" value="ECO:0007669"/>
    <property type="project" value="TreeGrafter"/>
</dbReference>
<comment type="subcellular location">
    <subcellularLocation>
        <location evidence="1">Cell envelope</location>
    </subcellularLocation>
</comment>
<dbReference type="GO" id="GO:0030288">
    <property type="term" value="C:outer membrane-bounded periplasmic space"/>
    <property type="evidence" value="ECO:0007669"/>
    <property type="project" value="UniProtKB-ARBA"/>
</dbReference>
<dbReference type="Proteomes" id="UP000425960">
    <property type="component" value="Chromosome"/>
</dbReference>
<evidence type="ECO:0000313" key="7">
    <source>
        <dbReference type="Proteomes" id="UP000425960"/>
    </source>
</evidence>
<gene>
    <name evidence="6" type="ORF">DSCO28_28930</name>
</gene>
<evidence type="ECO:0000313" key="6">
    <source>
        <dbReference type="EMBL" id="BBO82327.1"/>
    </source>
</evidence>
<dbReference type="PANTHER" id="PTHR30290:SF10">
    <property type="entry name" value="PERIPLASMIC OLIGOPEPTIDE-BINDING PROTEIN-RELATED"/>
    <property type="match status" value="1"/>
</dbReference>
<evidence type="ECO:0000256" key="2">
    <source>
        <dbReference type="ARBA" id="ARBA00005695"/>
    </source>
</evidence>
<keyword evidence="4" id="KW-0732">Signal</keyword>
<evidence type="ECO:0000256" key="4">
    <source>
        <dbReference type="ARBA" id="ARBA00022729"/>
    </source>
</evidence>
<reference evidence="6 7" key="1">
    <citation type="submission" date="2019-11" db="EMBL/GenBank/DDBJ databases">
        <title>Comparative genomics of hydrocarbon-degrading Desulfosarcina strains.</title>
        <authorList>
            <person name="Watanabe M."/>
            <person name="Kojima H."/>
            <person name="Fukui M."/>
        </authorList>
    </citation>
    <scope>NUCLEOTIDE SEQUENCE [LARGE SCALE GENOMIC DNA]</scope>
    <source>
        <strain evidence="6 7">28bB2T</strain>
    </source>
</reference>
<dbReference type="GO" id="GO:0043190">
    <property type="term" value="C:ATP-binding cassette (ABC) transporter complex"/>
    <property type="evidence" value="ECO:0007669"/>
    <property type="project" value="InterPro"/>
</dbReference>
<dbReference type="InterPro" id="IPR030678">
    <property type="entry name" value="Peptide/Ni-bd"/>
</dbReference>
<accession>A0A5K7ZP86</accession>
<proteinExistence type="inferred from homology"/>
<dbReference type="InterPro" id="IPR039424">
    <property type="entry name" value="SBP_5"/>
</dbReference>
<dbReference type="Gene3D" id="3.40.190.10">
    <property type="entry name" value="Periplasmic binding protein-like II"/>
    <property type="match status" value="1"/>
</dbReference>
<comment type="similarity">
    <text evidence="2">Belongs to the bacterial solute-binding protein 5 family.</text>
</comment>
<dbReference type="InterPro" id="IPR000914">
    <property type="entry name" value="SBP_5_dom"/>
</dbReference>
<dbReference type="EMBL" id="AP021876">
    <property type="protein sequence ID" value="BBO82327.1"/>
    <property type="molecule type" value="Genomic_DNA"/>
</dbReference>
<dbReference type="AlphaFoldDB" id="A0A5K7ZP86"/>
<name>A0A5K7ZP86_9BACT</name>
<keyword evidence="3" id="KW-0813">Transport</keyword>
<dbReference type="Pfam" id="PF00496">
    <property type="entry name" value="SBP_bac_5"/>
    <property type="match status" value="1"/>
</dbReference>
<organism evidence="6 7">
    <name type="scientific">Desulfosarcina ovata subsp. sediminis</name>
    <dbReference type="NCBI Taxonomy" id="885957"/>
    <lineage>
        <taxon>Bacteria</taxon>
        <taxon>Pseudomonadati</taxon>
        <taxon>Thermodesulfobacteriota</taxon>
        <taxon>Desulfobacteria</taxon>
        <taxon>Desulfobacterales</taxon>
        <taxon>Desulfosarcinaceae</taxon>
        <taxon>Desulfosarcina</taxon>
    </lineage>
</organism>
<sequence length="507" mass="55969">MRVGTPMPVRVANPLVDYSYNIFAMLATHDTLVRFDAAMRPQPQLALAWKASADGRQWRFLLRSDARWHDGRPVTAGDVKFTFEYLMAHHGASAWMQTLISRIQADDATVTFDLTKPHSRFLINCGFIVRILPKHVWETVADPFKPGDARVTMGCGPFVFQSLDLHAGRLEFRRNNAYHGPLPTVSGLSIFLNRPFDALALSLRRGDLDLYYKYASGFPPSHLAVLFSTPDLRLPEADALGIPAALGFNLKRRPADDADFRKAIAAALDYDRLTASLMGSQGKVPDRGFLPPAFGNGPADMVLAHDPEESGRRLECAGYTDTDGDGLRNLPGGGNIALTLLARADLAGTDALLPIISHNLKAVGLCLKIERVDLSTWIDRVHGDRFDLVMFRTTPWGMVMDAGVASGYFDSRRRGGGTLANVTDPIFHDLCDRLLATTDPVRQAGLQQAIQRYYAEHLPAVALCWAVNTYPVRRSWQGLTINQLEGGLLNRQTFAGIYRSTPGKQDP</sequence>
<dbReference type="KEGG" id="dov:DSCO28_28930"/>
<dbReference type="Gene3D" id="3.10.105.10">
    <property type="entry name" value="Dipeptide-binding Protein, Domain 3"/>
    <property type="match status" value="1"/>
</dbReference>
<evidence type="ECO:0000256" key="1">
    <source>
        <dbReference type="ARBA" id="ARBA00004196"/>
    </source>
</evidence>
<protein>
    <submittedName>
        <fullName evidence="6">Peptide ABC transporter substrate-binding protein</fullName>
    </submittedName>
</protein>
<dbReference type="CDD" id="cd00995">
    <property type="entry name" value="PBP2_NikA_DppA_OppA_like"/>
    <property type="match status" value="1"/>
</dbReference>
<dbReference type="PANTHER" id="PTHR30290">
    <property type="entry name" value="PERIPLASMIC BINDING COMPONENT OF ABC TRANSPORTER"/>
    <property type="match status" value="1"/>
</dbReference>
<dbReference type="PIRSF" id="PIRSF002741">
    <property type="entry name" value="MppA"/>
    <property type="match status" value="1"/>
</dbReference>
<evidence type="ECO:0000256" key="3">
    <source>
        <dbReference type="ARBA" id="ARBA00022448"/>
    </source>
</evidence>
<dbReference type="GO" id="GO:1904680">
    <property type="term" value="F:peptide transmembrane transporter activity"/>
    <property type="evidence" value="ECO:0007669"/>
    <property type="project" value="TreeGrafter"/>
</dbReference>
<dbReference type="SUPFAM" id="SSF53850">
    <property type="entry name" value="Periplasmic binding protein-like II"/>
    <property type="match status" value="1"/>
</dbReference>
<feature type="domain" description="Solute-binding protein family 5" evidence="5">
    <location>
        <begin position="41"/>
        <end position="408"/>
    </location>
</feature>
<evidence type="ECO:0000259" key="5">
    <source>
        <dbReference type="Pfam" id="PF00496"/>
    </source>
</evidence>